<accession>A0ABN9LYT2</accession>
<dbReference type="PANTHER" id="PTHR32345:SF4">
    <property type="entry name" value="TUMORHEAD"/>
    <property type="match status" value="1"/>
</dbReference>
<feature type="region of interest" description="Disordered" evidence="1">
    <location>
        <begin position="569"/>
        <end position="628"/>
    </location>
</feature>
<feature type="compositionally biased region" description="Low complexity" evidence="1">
    <location>
        <begin position="588"/>
        <end position="605"/>
    </location>
</feature>
<dbReference type="Pfam" id="PF13873">
    <property type="entry name" value="Myb_DNA-bind_5"/>
    <property type="match status" value="1"/>
</dbReference>
<dbReference type="InterPro" id="IPR028002">
    <property type="entry name" value="Myb_DNA-bind_5"/>
</dbReference>
<dbReference type="Proteomes" id="UP001176940">
    <property type="component" value="Unassembled WGS sequence"/>
</dbReference>
<evidence type="ECO:0000259" key="2">
    <source>
        <dbReference type="PROSITE" id="PS50090"/>
    </source>
</evidence>
<feature type="region of interest" description="Disordered" evidence="1">
    <location>
        <begin position="382"/>
        <end position="401"/>
    </location>
</feature>
<evidence type="ECO:0000313" key="3">
    <source>
        <dbReference type="EMBL" id="CAJ0954449.1"/>
    </source>
</evidence>
<dbReference type="InterPro" id="IPR001005">
    <property type="entry name" value="SANT/Myb"/>
</dbReference>
<feature type="region of interest" description="Disordered" evidence="1">
    <location>
        <begin position="45"/>
        <end position="72"/>
    </location>
</feature>
<dbReference type="EMBL" id="CAUEEQ010038522">
    <property type="protein sequence ID" value="CAJ0954449.1"/>
    <property type="molecule type" value="Genomic_DNA"/>
</dbReference>
<proteinExistence type="predicted"/>
<dbReference type="InterPro" id="IPR052870">
    <property type="entry name" value="Myb-related_repressor"/>
</dbReference>
<reference evidence="3" key="1">
    <citation type="submission" date="2023-07" db="EMBL/GenBank/DDBJ databases">
        <authorList>
            <person name="Stuckert A."/>
        </authorList>
    </citation>
    <scope>NUCLEOTIDE SEQUENCE</scope>
</reference>
<evidence type="ECO:0000256" key="1">
    <source>
        <dbReference type="SAM" id="MobiDB-lite"/>
    </source>
</evidence>
<keyword evidence="4" id="KW-1185">Reference proteome</keyword>
<feature type="domain" description="Myb-like" evidence="2">
    <location>
        <begin position="267"/>
        <end position="337"/>
    </location>
</feature>
<protein>
    <recommendedName>
        <fullName evidence="2">Myb-like domain-containing protein</fullName>
    </recommendedName>
</protein>
<organism evidence="3 4">
    <name type="scientific">Ranitomeya imitator</name>
    <name type="common">mimic poison frog</name>
    <dbReference type="NCBI Taxonomy" id="111125"/>
    <lineage>
        <taxon>Eukaryota</taxon>
        <taxon>Metazoa</taxon>
        <taxon>Chordata</taxon>
        <taxon>Craniata</taxon>
        <taxon>Vertebrata</taxon>
        <taxon>Euteleostomi</taxon>
        <taxon>Amphibia</taxon>
        <taxon>Batrachia</taxon>
        <taxon>Anura</taxon>
        <taxon>Neobatrachia</taxon>
        <taxon>Hyloidea</taxon>
        <taxon>Dendrobatidae</taxon>
        <taxon>Dendrobatinae</taxon>
        <taxon>Ranitomeya</taxon>
    </lineage>
</organism>
<feature type="region of interest" description="Disordered" evidence="1">
    <location>
        <begin position="420"/>
        <end position="473"/>
    </location>
</feature>
<dbReference type="PANTHER" id="PTHR32345">
    <property type="entry name" value="MYB-RELATED TRANSCRIPTION FACTOR, PARTNER OF PROFILIN"/>
    <property type="match status" value="1"/>
</dbReference>
<comment type="caution">
    <text evidence="3">The sequence shown here is derived from an EMBL/GenBank/DDBJ whole genome shotgun (WGS) entry which is preliminary data.</text>
</comment>
<name>A0ABN9LYT2_9NEOB</name>
<sequence>MGRKKLKMEEKSRALTLLEKGDSVIAVARDLGASREAIYQLKRSAASLPPGMVPQRKSGSGAPKKTSPRTDKLLKKRENIATRTIRHRLQKDLGLPSCRAAEKPLLTAAMKMKRLGVMWRLSAKERRRWKSAETAVDEKKLIMGSGQDEEKENGSRGDVIYQLLIAAFKPFYLARPIGQTSKMSLYNLYWVKRLMKITDFFQSSKPFSNKEVGPVFTRREILLDGAEASVLLEKSHRSVPQPSTTQNNRRKVWLSPGISGTITIQTPRKKKGERFSDAENQKLVDTILAHIEKLFGPKPVNVSGRAAIWDEVVKEVNKIGGMRRTVQECKKRWHDYRRKIKQVIDNLKEQLWMGGPTVPLSDVFTERQLRVAQFFKLDASDAPRNETHHESSSDIGECVSSNDSALSSTFIIESDDEIMPSQNKPLLPMTSLPSTSHQDKFISQSHEEPEAAKKTRDPPSNTKAADKPIPPYTAPESQLLLETQMDQLAAQQKDMMEALKSIQKTATKSLNVQNKMYNLVKVSFLELQKTLLSGQKTSRDRSGILELSLNSLHAKLDEMNSALRVQQLQEMMSSDESELSGTQEIRSTPTAAYAPAATSTPTNTQARKRPSDQSASPMDSMKKKKISK</sequence>
<evidence type="ECO:0000313" key="4">
    <source>
        <dbReference type="Proteomes" id="UP001176940"/>
    </source>
</evidence>
<feature type="compositionally biased region" description="Basic and acidic residues" evidence="1">
    <location>
        <begin position="382"/>
        <end position="392"/>
    </location>
</feature>
<gene>
    <name evidence="3" type="ORF">RIMI_LOCUS14737265</name>
</gene>
<dbReference type="PROSITE" id="PS50090">
    <property type="entry name" value="MYB_LIKE"/>
    <property type="match status" value="1"/>
</dbReference>
<feature type="compositionally biased region" description="Basic and acidic residues" evidence="1">
    <location>
        <begin position="437"/>
        <end position="457"/>
    </location>
</feature>